<dbReference type="EMBL" id="CAJVQB010006903">
    <property type="protein sequence ID" value="CAG8693579.1"/>
    <property type="molecule type" value="Genomic_DNA"/>
</dbReference>
<organism evidence="1 2">
    <name type="scientific">Gigaspora margarita</name>
    <dbReference type="NCBI Taxonomy" id="4874"/>
    <lineage>
        <taxon>Eukaryota</taxon>
        <taxon>Fungi</taxon>
        <taxon>Fungi incertae sedis</taxon>
        <taxon>Mucoromycota</taxon>
        <taxon>Glomeromycotina</taxon>
        <taxon>Glomeromycetes</taxon>
        <taxon>Diversisporales</taxon>
        <taxon>Gigasporaceae</taxon>
        <taxon>Gigaspora</taxon>
    </lineage>
</organism>
<evidence type="ECO:0000313" key="2">
    <source>
        <dbReference type="Proteomes" id="UP000789901"/>
    </source>
</evidence>
<gene>
    <name evidence="1" type="ORF">GMARGA_LOCUS11673</name>
</gene>
<name>A0ABN7UXE7_GIGMA</name>
<evidence type="ECO:0000313" key="1">
    <source>
        <dbReference type="EMBL" id="CAG8693579.1"/>
    </source>
</evidence>
<protein>
    <submittedName>
        <fullName evidence="1">41760_t:CDS:1</fullName>
    </submittedName>
</protein>
<accession>A0ABN7UXE7</accession>
<feature type="non-terminal residue" evidence="1">
    <location>
        <position position="78"/>
    </location>
</feature>
<proteinExistence type="predicted"/>
<dbReference type="Proteomes" id="UP000789901">
    <property type="component" value="Unassembled WGS sequence"/>
</dbReference>
<reference evidence="1 2" key="1">
    <citation type="submission" date="2021-06" db="EMBL/GenBank/DDBJ databases">
        <authorList>
            <person name="Kallberg Y."/>
            <person name="Tangrot J."/>
            <person name="Rosling A."/>
        </authorList>
    </citation>
    <scope>NUCLEOTIDE SEQUENCE [LARGE SCALE GENOMIC DNA]</scope>
    <source>
        <strain evidence="1 2">120-4 pot B 10/14</strain>
    </source>
</reference>
<sequence>MINLDNIDENNELAEHKGSISGSCTKDNKDSNNVMLNIGDTFKNWDEVDDIVNKYTKHNGFVVIKFCKDHDPVDKTLI</sequence>
<keyword evidence="2" id="KW-1185">Reference proteome</keyword>
<comment type="caution">
    <text evidence="1">The sequence shown here is derived from an EMBL/GenBank/DDBJ whole genome shotgun (WGS) entry which is preliminary data.</text>
</comment>